<dbReference type="EMBL" id="JAJVKT010000003">
    <property type="protein sequence ID" value="MCE7507579.1"/>
    <property type="molecule type" value="Genomic_DNA"/>
</dbReference>
<dbReference type="InterPro" id="IPR027417">
    <property type="entry name" value="P-loop_NTPase"/>
</dbReference>
<dbReference type="InterPro" id="IPR000700">
    <property type="entry name" value="PAS-assoc_C"/>
</dbReference>
<feature type="domain" description="Sigma-54 factor interaction" evidence="4">
    <location>
        <begin position="148"/>
        <end position="377"/>
    </location>
</feature>
<dbReference type="AlphaFoldDB" id="A0A9Q3W225"/>
<dbReference type="GO" id="GO:0006355">
    <property type="term" value="P:regulation of DNA-templated transcription"/>
    <property type="evidence" value="ECO:0007669"/>
    <property type="project" value="InterPro"/>
</dbReference>
<protein>
    <submittedName>
        <fullName evidence="7">Sigma 54-interacting transcriptional regulator</fullName>
    </submittedName>
</protein>
<dbReference type="GO" id="GO:0003677">
    <property type="term" value="F:DNA binding"/>
    <property type="evidence" value="ECO:0007669"/>
    <property type="project" value="UniProtKB-KW"/>
</dbReference>
<dbReference type="Gene3D" id="1.10.8.60">
    <property type="match status" value="1"/>
</dbReference>
<dbReference type="InterPro" id="IPR035965">
    <property type="entry name" value="PAS-like_dom_sf"/>
</dbReference>
<evidence type="ECO:0000259" key="4">
    <source>
        <dbReference type="PROSITE" id="PS50045"/>
    </source>
</evidence>
<keyword evidence="2" id="KW-0067">ATP-binding</keyword>
<dbReference type="Pfam" id="PF13426">
    <property type="entry name" value="PAS_9"/>
    <property type="match status" value="1"/>
</dbReference>
<feature type="domain" description="PAC" evidence="6">
    <location>
        <begin position="72"/>
        <end position="123"/>
    </location>
</feature>
<dbReference type="SUPFAM" id="SSF46689">
    <property type="entry name" value="Homeodomain-like"/>
    <property type="match status" value="1"/>
</dbReference>
<evidence type="ECO:0000313" key="8">
    <source>
        <dbReference type="Proteomes" id="UP001107961"/>
    </source>
</evidence>
<dbReference type="NCBIfam" id="TIGR00229">
    <property type="entry name" value="sensory_box"/>
    <property type="match status" value="1"/>
</dbReference>
<dbReference type="PROSITE" id="PS50113">
    <property type="entry name" value="PAC"/>
    <property type="match status" value="1"/>
</dbReference>
<dbReference type="Pfam" id="PF25601">
    <property type="entry name" value="AAA_lid_14"/>
    <property type="match status" value="1"/>
</dbReference>
<dbReference type="RefSeq" id="WP_055100570.1">
    <property type="nucleotide sequence ID" value="NZ_CP012331.1"/>
</dbReference>
<proteinExistence type="predicted"/>
<accession>A0A9Q3W225</accession>
<dbReference type="Gene3D" id="3.30.450.20">
    <property type="entry name" value="PAS domain"/>
    <property type="match status" value="1"/>
</dbReference>
<feature type="domain" description="PAS" evidence="5">
    <location>
        <begin position="4"/>
        <end position="48"/>
    </location>
</feature>
<dbReference type="Gene3D" id="1.10.10.60">
    <property type="entry name" value="Homeodomain-like"/>
    <property type="match status" value="1"/>
</dbReference>
<comment type="caution">
    <text evidence="7">The sequence shown here is derived from an EMBL/GenBank/DDBJ whole genome shotgun (WGS) entry which is preliminary data.</text>
</comment>
<dbReference type="InterPro" id="IPR002078">
    <property type="entry name" value="Sigma_54_int"/>
</dbReference>
<keyword evidence="8" id="KW-1185">Reference proteome</keyword>
<evidence type="ECO:0000256" key="2">
    <source>
        <dbReference type="ARBA" id="ARBA00022840"/>
    </source>
</evidence>
<dbReference type="GO" id="GO:0005524">
    <property type="term" value="F:ATP binding"/>
    <property type="evidence" value="ECO:0007669"/>
    <property type="project" value="UniProtKB-KW"/>
</dbReference>
<dbReference type="SUPFAM" id="SSF52540">
    <property type="entry name" value="P-loop containing nucleoside triphosphate hydrolases"/>
    <property type="match status" value="1"/>
</dbReference>
<keyword evidence="3" id="KW-0175">Coiled coil</keyword>
<gene>
    <name evidence="7" type="ORF">LZG35_02935</name>
</gene>
<dbReference type="InterPro" id="IPR000014">
    <property type="entry name" value="PAS"/>
</dbReference>
<evidence type="ECO:0000259" key="5">
    <source>
        <dbReference type="PROSITE" id="PS50112"/>
    </source>
</evidence>
<dbReference type="PROSITE" id="PS50112">
    <property type="entry name" value="PAS"/>
    <property type="match status" value="1"/>
</dbReference>
<sequence>MTVSLSDITRAVESSYDGIWITDAIGNTLFINEAICRITRLKRKNVVGLNMRTLVDRGMFDVSATLLALEKQDVVTILQHVSTGVETIVTATPVFNTDGTIDKVISNVRDITELSALKEKLKRAEARNLAYQNEIARLKSRLDEDGKLIAEDRTMQAVMRQAERIAAFETPVLLHGEPGSGRHRLARWIHDHSERRHQPFIKLGCGALPEERLERELFGSEETDDTQGAARVRPGLLELARGGTLYLEDIAALPVAIQMKLANAFACGVHYRHGGNKPVELDVRVLSSSTDDLEQQRRHGRIRDDLYYHVNVYRIDIPPLRQRRKDIPLLARQFLDQLAKRYGRKIGISTALLAKLRDAPWNGNIRELRNTMERLYVNSEGPTIVSGLSPAEGAPHAAEGTPEEASLKRILEDTERRVLQQAYSRYETTYGVANALGISQTSAVRKARKYAIKVRQPGRPGLV</sequence>
<feature type="coiled-coil region" evidence="3">
    <location>
        <begin position="107"/>
        <end position="141"/>
    </location>
</feature>
<organism evidence="7 8">
    <name type="scientific">Alloalcanivorax xenomutans</name>
    <dbReference type="NCBI Taxonomy" id="1094342"/>
    <lineage>
        <taxon>Bacteria</taxon>
        <taxon>Pseudomonadati</taxon>
        <taxon>Pseudomonadota</taxon>
        <taxon>Gammaproteobacteria</taxon>
        <taxon>Oceanospirillales</taxon>
        <taxon>Alcanivoracaceae</taxon>
        <taxon>Alloalcanivorax</taxon>
    </lineage>
</organism>
<dbReference type="PANTHER" id="PTHR32071">
    <property type="entry name" value="TRANSCRIPTIONAL REGULATORY PROTEIN"/>
    <property type="match status" value="1"/>
</dbReference>
<dbReference type="CDD" id="cd00009">
    <property type="entry name" value="AAA"/>
    <property type="match status" value="1"/>
</dbReference>
<dbReference type="PROSITE" id="PS50045">
    <property type="entry name" value="SIGMA54_INTERACT_4"/>
    <property type="match status" value="1"/>
</dbReference>
<dbReference type="Gene3D" id="3.40.50.300">
    <property type="entry name" value="P-loop containing nucleotide triphosphate hydrolases"/>
    <property type="match status" value="1"/>
</dbReference>
<dbReference type="Pfam" id="PF00158">
    <property type="entry name" value="Sigma54_activat"/>
    <property type="match status" value="1"/>
</dbReference>
<reference evidence="7" key="1">
    <citation type="submission" date="2022-01" db="EMBL/GenBank/DDBJ databases">
        <authorList>
            <person name="Karlyshev A.V."/>
            <person name="Jaspars M."/>
        </authorList>
    </citation>
    <scope>NUCLEOTIDE SEQUENCE</scope>
    <source>
        <strain evidence="7">AGSA3-2</strain>
    </source>
</reference>
<dbReference type="Pfam" id="PF18024">
    <property type="entry name" value="HTH_50"/>
    <property type="match status" value="1"/>
</dbReference>
<evidence type="ECO:0000256" key="1">
    <source>
        <dbReference type="ARBA" id="ARBA00022741"/>
    </source>
</evidence>
<evidence type="ECO:0000313" key="7">
    <source>
        <dbReference type="EMBL" id="MCE7507579.1"/>
    </source>
</evidence>
<dbReference type="CDD" id="cd00130">
    <property type="entry name" value="PAS"/>
    <property type="match status" value="1"/>
</dbReference>
<keyword evidence="1" id="KW-0547">Nucleotide-binding</keyword>
<dbReference type="SMART" id="SM00091">
    <property type="entry name" value="PAS"/>
    <property type="match status" value="1"/>
</dbReference>
<evidence type="ECO:0000256" key="3">
    <source>
        <dbReference type="SAM" id="Coils"/>
    </source>
</evidence>
<evidence type="ECO:0000259" key="6">
    <source>
        <dbReference type="PROSITE" id="PS50113"/>
    </source>
</evidence>
<dbReference type="GeneID" id="94686299"/>
<dbReference type="Proteomes" id="UP001107961">
    <property type="component" value="Unassembled WGS sequence"/>
</dbReference>
<name>A0A9Q3W225_9GAMM</name>
<dbReference type="InterPro" id="IPR030828">
    <property type="entry name" value="HTH_TyrR"/>
</dbReference>
<dbReference type="InterPro" id="IPR009057">
    <property type="entry name" value="Homeodomain-like_sf"/>
</dbReference>
<dbReference type="KEGG" id="axe:P40_07675"/>
<dbReference type="SUPFAM" id="SSF55785">
    <property type="entry name" value="PYP-like sensor domain (PAS domain)"/>
    <property type="match status" value="1"/>
</dbReference>
<dbReference type="InterPro" id="IPR058031">
    <property type="entry name" value="AAA_lid_NorR"/>
</dbReference>